<dbReference type="SUPFAM" id="SSF54695">
    <property type="entry name" value="POZ domain"/>
    <property type="match status" value="1"/>
</dbReference>
<dbReference type="InterPro" id="IPR000210">
    <property type="entry name" value="BTB/POZ_dom"/>
</dbReference>
<dbReference type="Proteomes" id="UP000054217">
    <property type="component" value="Unassembled WGS sequence"/>
</dbReference>
<keyword evidence="3" id="KW-1185">Reference proteome</keyword>
<dbReference type="HOGENOM" id="CLU_052397_0_2_1"/>
<reference evidence="3" key="2">
    <citation type="submission" date="2015-01" db="EMBL/GenBank/DDBJ databases">
        <title>Evolutionary Origins and Diversification of the Mycorrhizal Mutualists.</title>
        <authorList>
            <consortium name="DOE Joint Genome Institute"/>
            <consortium name="Mycorrhizal Genomics Consortium"/>
            <person name="Kohler A."/>
            <person name="Kuo A."/>
            <person name="Nagy L.G."/>
            <person name="Floudas D."/>
            <person name="Copeland A."/>
            <person name="Barry K.W."/>
            <person name="Cichocki N."/>
            <person name="Veneault-Fourrey C."/>
            <person name="LaButti K."/>
            <person name="Lindquist E.A."/>
            <person name="Lipzen A."/>
            <person name="Lundell T."/>
            <person name="Morin E."/>
            <person name="Murat C."/>
            <person name="Riley R."/>
            <person name="Ohm R."/>
            <person name="Sun H."/>
            <person name="Tunlid A."/>
            <person name="Henrissat B."/>
            <person name="Grigoriev I.V."/>
            <person name="Hibbett D.S."/>
            <person name="Martin F."/>
        </authorList>
    </citation>
    <scope>NUCLEOTIDE SEQUENCE [LARGE SCALE GENOMIC DNA]</scope>
    <source>
        <strain evidence="3">Marx 270</strain>
    </source>
</reference>
<gene>
    <name evidence="2" type="ORF">M404DRAFT_12741</name>
</gene>
<dbReference type="Pfam" id="PF00651">
    <property type="entry name" value="BTB"/>
    <property type="match status" value="1"/>
</dbReference>
<dbReference type="OrthoDB" id="71307at2759"/>
<protein>
    <recommendedName>
        <fullName evidence="1">BTB domain-containing protein</fullName>
    </recommendedName>
</protein>
<evidence type="ECO:0000313" key="3">
    <source>
        <dbReference type="Proteomes" id="UP000054217"/>
    </source>
</evidence>
<organism evidence="2 3">
    <name type="scientific">Pisolithus tinctorius Marx 270</name>
    <dbReference type="NCBI Taxonomy" id="870435"/>
    <lineage>
        <taxon>Eukaryota</taxon>
        <taxon>Fungi</taxon>
        <taxon>Dikarya</taxon>
        <taxon>Basidiomycota</taxon>
        <taxon>Agaricomycotina</taxon>
        <taxon>Agaricomycetes</taxon>
        <taxon>Agaricomycetidae</taxon>
        <taxon>Boletales</taxon>
        <taxon>Sclerodermatineae</taxon>
        <taxon>Pisolithaceae</taxon>
        <taxon>Pisolithus</taxon>
    </lineage>
</organism>
<dbReference type="EMBL" id="KN831947">
    <property type="protein sequence ID" value="KIO12527.1"/>
    <property type="molecule type" value="Genomic_DNA"/>
</dbReference>
<dbReference type="AlphaFoldDB" id="A0A0C3KSM7"/>
<sequence>MTIAHTEIYSRATDIVLESCDGVKFYAHKSILAEASPFFEHMFTLPQPPGEKDRPVIPLSEHSATLGALLQFIHPEPDPEIETLDQLSSLLASAIKYDFVGAIAALRKELVSPKFLAESPLRVYASASRFELDDEAKIASKHTLSCQILDCPLSEDLKFISAYAYHRLLVLHRTRAEAAQRLLEISDDVKCIQCSSLYYGNFVPPKWWKVFQRCAKEELAIRPTTEVIFSLPFLAQVARESGCVRCSGSILDNHNFFANLKRRIDELPSTV</sequence>
<evidence type="ECO:0000259" key="1">
    <source>
        <dbReference type="PROSITE" id="PS50097"/>
    </source>
</evidence>
<dbReference type="Gene3D" id="3.30.710.10">
    <property type="entry name" value="Potassium Channel Kv1.1, Chain A"/>
    <property type="match status" value="1"/>
</dbReference>
<dbReference type="InterPro" id="IPR011333">
    <property type="entry name" value="SKP1/BTB/POZ_sf"/>
</dbReference>
<dbReference type="InParanoid" id="A0A0C3KSM7"/>
<feature type="domain" description="BTB" evidence="1">
    <location>
        <begin position="13"/>
        <end position="74"/>
    </location>
</feature>
<proteinExistence type="predicted"/>
<dbReference type="SMART" id="SM00225">
    <property type="entry name" value="BTB"/>
    <property type="match status" value="1"/>
</dbReference>
<accession>A0A0C3KSM7</accession>
<dbReference type="CDD" id="cd18186">
    <property type="entry name" value="BTB_POZ_ZBTB_KLHL-like"/>
    <property type="match status" value="1"/>
</dbReference>
<evidence type="ECO:0000313" key="2">
    <source>
        <dbReference type="EMBL" id="KIO12527.1"/>
    </source>
</evidence>
<reference evidence="2 3" key="1">
    <citation type="submission" date="2014-04" db="EMBL/GenBank/DDBJ databases">
        <authorList>
            <consortium name="DOE Joint Genome Institute"/>
            <person name="Kuo A."/>
            <person name="Kohler A."/>
            <person name="Costa M.D."/>
            <person name="Nagy L.G."/>
            <person name="Floudas D."/>
            <person name="Copeland A."/>
            <person name="Barry K.W."/>
            <person name="Cichocki N."/>
            <person name="Veneault-Fourrey C."/>
            <person name="LaButti K."/>
            <person name="Lindquist E.A."/>
            <person name="Lipzen A."/>
            <person name="Lundell T."/>
            <person name="Morin E."/>
            <person name="Murat C."/>
            <person name="Sun H."/>
            <person name="Tunlid A."/>
            <person name="Henrissat B."/>
            <person name="Grigoriev I.V."/>
            <person name="Hibbett D.S."/>
            <person name="Martin F."/>
            <person name="Nordberg H.P."/>
            <person name="Cantor M.N."/>
            <person name="Hua S.X."/>
        </authorList>
    </citation>
    <scope>NUCLEOTIDE SEQUENCE [LARGE SCALE GENOMIC DNA]</scope>
    <source>
        <strain evidence="2 3">Marx 270</strain>
    </source>
</reference>
<dbReference type="PROSITE" id="PS50097">
    <property type="entry name" value="BTB"/>
    <property type="match status" value="1"/>
</dbReference>
<dbReference type="STRING" id="870435.A0A0C3KSM7"/>
<name>A0A0C3KSM7_PISTI</name>